<protein>
    <submittedName>
        <fullName evidence="2">Uncharacterized protein</fullName>
    </submittedName>
</protein>
<dbReference type="AlphaFoldDB" id="A0AAD2JNZ0"/>
<proteinExistence type="predicted"/>
<comment type="caution">
    <text evidence="2">The sequence shown here is derived from an EMBL/GenBank/DDBJ whole genome shotgun (WGS) entry which is preliminary data.</text>
</comment>
<feature type="compositionally biased region" description="Low complexity" evidence="1">
    <location>
        <begin position="317"/>
        <end position="327"/>
    </location>
</feature>
<evidence type="ECO:0000313" key="2">
    <source>
        <dbReference type="EMBL" id="CAJ1968092.1"/>
    </source>
</evidence>
<keyword evidence="3" id="KW-1185">Reference proteome</keyword>
<dbReference type="Proteomes" id="UP001295423">
    <property type="component" value="Unassembled WGS sequence"/>
</dbReference>
<dbReference type="EMBL" id="CAKOGP040002361">
    <property type="protein sequence ID" value="CAJ1968092.1"/>
    <property type="molecule type" value="Genomic_DNA"/>
</dbReference>
<reference evidence="2" key="1">
    <citation type="submission" date="2023-08" db="EMBL/GenBank/DDBJ databases">
        <authorList>
            <person name="Audoor S."/>
            <person name="Bilcke G."/>
        </authorList>
    </citation>
    <scope>NUCLEOTIDE SEQUENCE</scope>
</reference>
<gene>
    <name evidence="2" type="ORF">CYCCA115_LOCUS23080</name>
</gene>
<organism evidence="2 3">
    <name type="scientific">Cylindrotheca closterium</name>
    <dbReference type="NCBI Taxonomy" id="2856"/>
    <lineage>
        <taxon>Eukaryota</taxon>
        <taxon>Sar</taxon>
        <taxon>Stramenopiles</taxon>
        <taxon>Ochrophyta</taxon>
        <taxon>Bacillariophyta</taxon>
        <taxon>Bacillariophyceae</taxon>
        <taxon>Bacillariophycidae</taxon>
        <taxon>Bacillariales</taxon>
        <taxon>Bacillariaceae</taxon>
        <taxon>Cylindrotheca</taxon>
    </lineage>
</organism>
<name>A0AAD2JNZ0_9STRA</name>
<feature type="region of interest" description="Disordered" evidence="1">
    <location>
        <begin position="305"/>
        <end position="348"/>
    </location>
</feature>
<feature type="non-terminal residue" evidence="2">
    <location>
        <position position="1"/>
    </location>
</feature>
<evidence type="ECO:0000256" key="1">
    <source>
        <dbReference type="SAM" id="MobiDB-lite"/>
    </source>
</evidence>
<accession>A0AAD2JNZ0</accession>
<evidence type="ECO:0000313" key="3">
    <source>
        <dbReference type="Proteomes" id="UP001295423"/>
    </source>
</evidence>
<sequence length="447" mass="50963">TCEDIYPPPKEIAEALQDAGVPSKSAKGEMKYNYPKLNKLAKKLFKGITTHFQDTGLGQNLARDSAPLLKAIIFCRRQISVTEAHPLFQPYGKDRMVFIIDNCEKTCGLQRPVMHFRTLTEQKKSKTKGFRSGDDGLRLGLCMLLPEYRSAVGLVLSGKKDRKMMDQSCDPSLALFEKIYDEAFMKRDRSFESLSEDYWKEMAELPQDKDRWNPNNPSIFEHKRGGAWLKETWERYLRPRYKAALGKWNKETGGGQGKPANFYRYCGKQCDEWLVWVFIKDMEKNFLLASPTGGQMPAHISVEAGFESESEDDDVRSTSSSSSVSSSGKRRANYNKKMAKRKKANRKETAVKLAAADQQYSKISRMIDVAENLMKSMQSNMVANKTDTVASFVAEVDVCFEKLNNTAHLESMSPDSKESYKRFWNSRRKSYMARVKEADQNGLFGDD</sequence>
<feature type="compositionally biased region" description="Basic residues" evidence="1">
    <location>
        <begin position="328"/>
        <end position="345"/>
    </location>
</feature>